<gene>
    <name evidence="2" type="ORF">EYF80_051999</name>
</gene>
<comment type="caution">
    <text evidence="2">The sequence shown here is derived from an EMBL/GenBank/DDBJ whole genome shotgun (WGS) entry which is preliminary data.</text>
</comment>
<accession>A0A4Z2F9H0</accession>
<dbReference type="AlphaFoldDB" id="A0A4Z2F9H0"/>
<organism evidence="2 3">
    <name type="scientific">Liparis tanakae</name>
    <name type="common">Tanaka's snailfish</name>
    <dbReference type="NCBI Taxonomy" id="230148"/>
    <lineage>
        <taxon>Eukaryota</taxon>
        <taxon>Metazoa</taxon>
        <taxon>Chordata</taxon>
        <taxon>Craniata</taxon>
        <taxon>Vertebrata</taxon>
        <taxon>Euteleostomi</taxon>
        <taxon>Actinopterygii</taxon>
        <taxon>Neopterygii</taxon>
        <taxon>Teleostei</taxon>
        <taxon>Neoteleostei</taxon>
        <taxon>Acanthomorphata</taxon>
        <taxon>Eupercaria</taxon>
        <taxon>Perciformes</taxon>
        <taxon>Cottioidei</taxon>
        <taxon>Cottales</taxon>
        <taxon>Liparidae</taxon>
        <taxon>Liparis</taxon>
    </lineage>
</organism>
<keyword evidence="3" id="KW-1185">Reference proteome</keyword>
<evidence type="ECO:0000313" key="2">
    <source>
        <dbReference type="EMBL" id="TNN37828.1"/>
    </source>
</evidence>
<evidence type="ECO:0000256" key="1">
    <source>
        <dbReference type="SAM" id="MobiDB-lite"/>
    </source>
</evidence>
<evidence type="ECO:0000313" key="3">
    <source>
        <dbReference type="Proteomes" id="UP000314294"/>
    </source>
</evidence>
<dbReference type="EMBL" id="SRLO01001436">
    <property type="protein sequence ID" value="TNN37828.1"/>
    <property type="molecule type" value="Genomic_DNA"/>
</dbReference>
<reference evidence="2 3" key="1">
    <citation type="submission" date="2019-03" db="EMBL/GenBank/DDBJ databases">
        <title>First draft genome of Liparis tanakae, snailfish: a comprehensive survey of snailfish specific genes.</title>
        <authorList>
            <person name="Kim W."/>
            <person name="Song I."/>
            <person name="Jeong J.-H."/>
            <person name="Kim D."/>
            <person name="Kim S."/>
            <person name="Ryu S."/>
            <person name="Song J.Y."/>
            <person name="Lee S.K."/>
        </authorList>
    </citation>
    <scope>NUCLEOTIDE SEQUENCE [LARGE SCALE GENOMIC DNA]</scope>
    <source>
        <tissue evidence="2">Muscle</tissue>
    </source>
</reference>
<proteinExistence type="predicted"/>
<protein>
    <submittedName>
        <fullName evidence="2">Uncharacterized protein</fullName>
    </submittedName>
</protein>
<sequence length="114" mass="12810">MMLTTTPAPSHMKACLTYACQRNILHHEDKRGEKRGGSRITTMNTHTHTRTHTRTSSHCMGQSGSLKKLKALQINDQRKHDECHRSAQFEWQAVTDQFPAKAARQAGVTGQEGI</sequence>
<feature type="region of interest" description="Disordered" evidence="1">
    <location>
        <begin position="29"/>
        <end position="64"/>
    </location>
</feature>
<name>A0A4Z2F9H0_9TELE</name>
<dbReference type="Proteomes" id="UP000314294">
    <property type="component" value="Unassembled WGS sequence"/>
</dbReference>